<name>A0A9Q9AZT0_9PEZI</name>
<dbReference type="PANTHER" id="PTHR36978:SF4">
    <property type="entry name" value="P-LOOP CONTAINING NUCLEOSIDE TRIPHOSPHATE HYDROLASE PROTEIN"/>
    <property type="match status" value="1"/>
</dbReference>
<dbReference type="InterPro" id="IPR040632">
    <property type="entry name" value="Sulfotransfer_4"/>
</dbReference>
<proteinExistence type="predicted"/>
<protein>
    <recommendedName>
        <fullName evidence="4">NAD dependent epimerase/dehydratase</fullName>
    </recommendedName>
</protein>
<dbReference type="PANTHER" id="PTHR36978">
    <property type="entry name" value="P-LOOP CONTAINING NUCLEOTIDE TRIPHOSPHATE HYDROLASE"/>
    <property type="match status" value="1"/>
</dbReference>
<keyword evidence="1" id="KW-0812">Transmembrane</keyword>
<gene>
    <name evidence="2" type="ORF">Slin15195_G083370</name>
</gene>
<evidence type="ECO:0000313" key="2">
    <source>
        <dbReference type="EMBL" id="USW55018.1"/>
    </source>
</evidence>
<reference evidence="2" key="1">
    <citation type="submission" date="2022-06" db="EMBL/GenBank/DDBJ databases">
        <title>Complete genome sequences of two strains of the flax pathogen Septoria linicola.</title>
        <authorList>
            <person name="Lapalu N."/>
            <person name="Simon A."/>
            <person name="Demenou B."/>
            <person name="Paumier D."/>
            <person name="Guillot M.-P."/>
            <person name="Gout L."/>
            <person name="Valade R."/>
        </authorList>
    </citation>
    <scope>NUCLEOTIDE SEQUENCE</scope>
    <source>
        <strain evidence="2">SE15195</strain>
    </source>
</reference>
<feature type="transmembrane region" description="Helical" evidence="1">
    <location>
        <begin position="240"/>
        <end position="259"/>
    </location>
</feature>
<keyword evidence="1" id="KW-0472">Membrane</keyword>
<keyword evidence="3" id="KW-1185">Reference proteome</keyword>
<dbReference type="OrthoDB" id="408152at2759"/>
<dbReference type="SUPFAM" id="SSF52540">
    <property type="entry name" value="P-loop containing nucleoside triphosphate hydrolases"/>
    <property type="match status" value="1"/>
</dbReference>
<evidence type="ECO:0000313" key="3">
    <source>
        <dbReference type="Proteomes" id="UP001056384"/>
    </source>
</evidence>
<sequence length="264" mass="30065">MDFTVKTRTDRGNAKRVVPMKVLVLGMPRTGTNSLRDALKMLGFDECYHQATLIQNPDDGAMWMRAFSARGTSRAFKREDWDALLGHCQAVCDIPAVHFAQDLIDAYPEAKAILSTRDVDKWHRSVSQTIEKRYHSSLVHFLSFVDDVTRLWASIFYKGWGEMFDDDFEKNGRDVFHQHNAWIRRYVAPSRLLEYEVVEGWEPLCTFLDVPVPAEEFPKGNDQGDFHESCKALDSSRTTIVLGKATLCAAGLALCIAAWRNMKV</sequence>
<dbReference type="Gene3D" id="3.40.50.300">
    <property type="entry name" value="P-loop containing nucleotide triphosphate hydrolases"/>
    <property type="match status" value="1"/>
</dbReference>
<keyword evidence="1" id="KW-1133">Transmembrane helix</keyword>
<dbReference type="InterPro" id="IPR027417">
    <property type="entry name" value="P-loop_NTPase"/>
</dbReference>
<evidence type="ECO:0000256" key="1">
    <source>
        <dbReference type="SAM" id="Phobius"/>
    </source>
</evidence>
<dbReference type="Pfam" id="PF17784">
    <property type="entry name" value="Sulfotransfer_4"/>
    <property type="match status" value="1"/>
</dbReference>
<dbReference type="AlphaFoldDB" id="A0A9Q9AZT0"/>
<evidence type="ECO:0008006" key="4">
    <source>
        <dbReference type="Google" id="ProtNLM"/>
    </source>
</evidence>
<dbReference type="EMBL" id="CP099424">
    <property type="protein sequence ID" value="USW55018.1"/>
    <property type="molecule type" value="Genomic_DNA"/>
</dbReference>
<organism evidence="2 3">
    <name type="scientific">Septoria linicola</name>
    <dbReference type="NCBI Taxonomy" id="215465"/>
    <lineage>
        <taxon>Eukaryota</taxon>
        <taxon>Fungi</taxon>
        <taxon>Dikarya</taxon>
        <taxon>Ascomycota</taxon>
        <taxon>Pezizomycotina</taxon>
        <taxon>Dothideomycetes</taxon>
        <taxon>Dothideomycetidae</taxon>
        <taxon>Mycosphaerellales</taxon>
        <taxon>Mycosphaerellaceae</taxon>
        <taxon>Septoria</taxon>
    </lineage>
</organism>
<accession>A0A9Q9AZT0</accession>
<dbReference type="Proteomes" id="UP001056384">
    <property type="component" value="Chromosome 7"/>
</dbReference>